<name>A0AAX3BBB7_9SPIR</name>
<keyword evidence="2" id="KW-1185">Reference proteome</keyword>
<gene>
    <name evidence="1" type="ORF">KDW03_08860</name>
</gene>
<dbReference type="InterPro" id="IPR045864">
    <property type="entry name" value="aa-tRNA-synth_II/BPL/LPL"/>
</dbReference>
<dbReference type="SUPFAM" id="SSF55681">
    <property type="entry name" value="Class II aaRS and biotin synthetases"/>
    <property type="match status" value="1"/>
</dbReference>
<reference evidence="1" key="1">
    <citation type="submission" date="2021-04" db="EMBL/GenBank/DDBJ databases">
        <authorList>
            <person name="Postec A."/>
        </authorList>
    </citation>
    <scope>NUCLEOTIDE SEQUENCE</scope>
    <source>
        <strain evidence="1">F1F22</strain>
    </source>
</reference>
<dbReference type="Pfam" id="PF04017">
    <property type="entry name" value="DUF366"/>
    <property type="match status" value="1"/>
</dbReference>
<organism evidence="1 2">
    <name type="scientific">Thermospira aquatica</name>
    <dbReference type="NCBI Taxonomy" id="2828656"/>
    <lineage>
        <taxon>Bacteria</taxon>
        <taxon>Pseudomonadati</taxon>
        <taxon>Spirochaetota</taxon>
        <taxon>Spirochaetia</taxon>
        <taxon>Brevinematales</taxon>
        <taxon>Thermospiraceae</taxon>
        <taxon>Thermospira</taxon>
    </lineage>
</organism>
<dbReference type="KEGG" id="taqu:KDW03_08860"/>
<dbReference type="EMBL" id="CP073355">
    <property type="protein sequence ID" value="URA09592.1"/>
    <property type="molecule type" value="Genomic_DNA"/>
</dbReference>
<proteinExistence type="predicted"/>
<evidence type="ECO:0000313" key="2">
    <source>
        <dbReference type="Proteomes" id="UP001056539"/>
    </source>
</evidence>
<protein>
    <submittedName>
        <fullName evidence="1">DUF366 family protein</fullName>
    </submittedName>
</protein>
<dbReference type="PIRSF" id="PIRSF006503">
    <property type="entry name" value="UCP006503"/>
    <property type="match status" value="1"/>
</dbReference>
<sequence length="185" mass="21233">MTPLWIDERITYDGRQLVSHFAYRRYGVMGDVIVGFRGPADVRISEMVDLEDVRQVAPISSDEMLHFLIEMFEVRLGQMVWVQRFFILILFEHLTRYISREKLSRDGDDIFYDGRKLSVSIATVSPLSGLVHTALNIKPTGAPIPISCLEEMGIDPTEFGRTVMEAFCVEVEGMDKARTKVRWVE</sequence>
<dbReference type="Proteomes" id="UP001056539">
    <property type="component" value="Chromosome"/>
</dbReference>
<reference evidence="1" key="2">
    <citation type="submission" date="2022-06" db="EMBL/GenBank/DDBJ databases">
        <title>Thermospira aquatica gen. nov., sp. nov.</title>
        <authorList>
            <person name="Ben Ali Gam Z."/>
            <person name="Labat M."/>
        </authorList>
    </citation>
    <scope>NUCLEOTIDE SEQUENCE</scope>
    <source>
        <strain evidence="1">F1F22</strain>
    </source>
</reference>
<dbReference type="AlphaFoldDB" id="A0AAX3BBB7"/>
<evidence type="ECO:0000313" key="1">
    <source>
        <dbReference type="EMBL" id="URA09592.1"/>
    </source>
</evidence>
<dbReference type="Gene3D" id="3.30.930.10">
    <property type="entry name" value="Bira Bifunctional Protein, Domain 2"/>
    <property type="match status" value="1"/>
</dbReference>
<accession>A0AAX3BBB7</accession>
<dbReference type="RefSeq" id="WP_271434726.1">
    <property type="nucleotide sequence ID" value="NZ_CP073355.1"/>
</dbReference>
<dbReference type="InterPro" id="IPR007162">
    <property type="entry name" value="DUF366"/>
</dbReference>